<dbReference type="Proteomes" id="UP001430614">
    <property type="component" value="Unassembled WGS sequence"/>
</dbReference>
<evidence type="ECO:0000313" key="1">
    <source>
        <dbReference type="EMBL" id="MCC8402914.1"/>
    </source>
</evidence>
<comment type="caution">
    <text evidence="1">The sequence shown here is derived from an EMBL/GenBank/DDBJ whole genome shotgun (WGS) entry which is preliminary data.</text>
</comment>
<proteinExistence type="predicted"/>
<keyword evidence="2" id="KW-1185">Reference proteome</keyword>
<dbReference type="EMBL" id="JAJITC010000006">
    <property type="protein sequence ID" value="MCC8402914.1"/>
    <property type="molecule type" value="Genomic_DNA"/>
</dbReference>
<protein>
    <recommendedName>
        <fullName evidence="3">CBS domain-containing protein</fullName>
    </recommendedName>
</protein>
<dbReference type="RefSeq" id="WP_230561765.1">
    <property type="nucleotide sequence ID" value="NZ_JAJITC010000006.1"/>
</dbReference>
<evidence type="ECO:0008006" key="3">
    <source>
        <dbReference type="Google" id="ProtNLM"/>
    </source>
</evidence>
<name>A0ABS8KEN7_9BURK</name>
<evidence type="ECO:0000313" key="2">
    <source>
        <dbReference type="Proteomes" id="UP001430614"/>
    </source>
</evidence>
<sequence>MSGERVLDARRWEIVNAMTSGRFLPCWAPTGSSRDESGSGNQVIVGSAFRPVGIVSWRDILKAFAAVPNVSGS</sequence>
<reference evidence="1 2" key="1">
    <citation type="submission" date="2021-11" db="EMBL/GenBank/DDBJ databases">
        <authorList>
            <person name="Oh E.-T."/>
            <person name="Kim S.-B."/>
        </authorList>
    </citation>
    <scope>NUCLEOTIDE SEQUENCE [LARGE SCALE GENOMIC DNA]</scope>
    <source>
        <strain evidence="1 2">MMS20-SJTN17</strain>
    </source>
</reference>
<accession>A0ABS8KEN7</accession>
<organism evidence="1 2">
    <name type="scientific">Paraburkholderia translucens</name>
    <dbReference type="NCBI Taxonomy" id="2886945"/>
    <lineage>
        <taxon>Bacteria</taxon>
        <taxon>Pseudomonadati</taxon>
        <taxon>Pseudomonadota</taxon>
        <taxon>Betaproteobacteria</taxon>
        <taxon>Burkholderiales</taxon>
        <taxon>Burkholderiaceae</taxon>
        <taxon>Paraburkholderia</taxon>
    </lineage>
</organism>
<gene>
    <name evidence="1" type="ORF">LJ655_13635</name>
</gene>